<evidence type="ECO:0000256" key="1">
    <source>
        <dbReference type="ARBA" id="ARBA00022603"/>
    </source>
</evidence>
<protein>
    <submittedName>
        <fullName evidence="5">tRNA (Guanine-1)-methyltransferase domain-containing protein</fullName>
    </submittedName>
</protein>
<keyword evidence="3" id="KW-0949">S-adenosyl-L-methionine</keyword>
<dbReference type="EMBL" id="JAKKPZ010000004">
    <property type="protein sequence ID" value="KAI1722251.1"/>
    <property type="molecule type" value="Genomic_DNA"/>
</dbReference>
<dbReference type="Proteomes" id="UP001201812">
    <property type="component" value="Unassembled WGS sequence"/>
</dbReference>
<feature type="domain" description="SAM-dependent MTase TRM10-type" evidence="4">
    <location>
        <begin position="175"/>
        <end position="389"/>
    </location>
</feature>
<reference evidence="5" key="1">
    <citation type="submission" date="2022-01" db="EMBL/GenBank/DDBJ databases">
        <title>Genome Sequence Resource for Two Populations of Ditylenchus destructor, the Migratory Endoparasitic Phytonematode.</title>
        <authorList>
            <person name="Zhang H."/>
            <person name="Lin R."/>
            <person name="Xie B."/>
        </authorList>
    </citation>
    <scope>NUCLEOTIDE SEQUENCE</scope>
    <source>
        <strain evidence="5">BazhouSP</strain>
    </source>
</reference>
<sequence>MRLDSVFYRMLWNAKRVCGVKKRGPRPIVWGVPSKEFVVPGQVLQSLDDPGKRRLELIHRELQVLSRVTDYLPEKISDVEWKRLMKMGSTKERIEHVIFLSRKQMLRAKERSEKRSRKIGTDYDDDEDSEDIHYSVKDADNAKGETPDSVHAMVAGRTHYSCSNALLEKRDRQELGNRYLSSVFLDDTPKLIVDCRWLTQHSPRGHSLALKQLNIVLSNNRVRRKPWPLFFCNYNFNEISADAEMYARQKFFIGMLDHTNPRMKLCGELTDQSYLDLFPEKAQQKKLIYLSPHAEEELELVKQDECYVLGGIVDRVFEPKIGLYASSRVAEEEGIVCKKLPLDKYVDWKSGHRMLTINGVADILQDVFDTNGDWVYALDRHIPVRNTRPHEEKNTIGNEKAELQREYNRELVRIVTDNTNHQRQQMLEESGETNSGRNYWQQILRL</sequence>
<evidence type="ECO:0000259" key="4">
    <source>
        <dbReference type="PROSITE" id="PS51675"/>
    </source>
</evidence>
<dbReference type="InterPro" id="IPR038459">
    <property type="entry name" value="MT_TRM10-typ_sf"/>
</dbReference>
<evidence type="ECO:0000256" key="2">
    <source>
        <dbReference type="ARBA" id="ARBA00022679"/>
    </source>
</evidence>
<proteinExistence type="predicted"/>
<dbReference type="GO" id="GO:0032259">
    <property type="term" value="P:methylation"/>
    <property type="evidence" value="ECO:0007669"/>
    <property type="project" value="UniProtKB-KW"/>
</dbReference>
<accession>A0AAD4NBT6</accession>
<keyword evidence="6" id="KW-1185">Reference proteome</keyword>
<dbReference type="GO" id="GO:0000049">
    <property type="term" value="F:tRNA binding"/>
    <property type="evidence" value="ECO:0007669"/>
    <property type="project" value="TreeGrafter"/>
</dbReference>
<organism evidence="5 6">
    <name type="scientific">Ditylenchus destructor</name>
    <dbReference type="NCBI Taxonomy" id="166010"/>
    <lineage>
        <taxon>Eukaryota</taxon>
        <taxon>Metazoa</taxon>
        <taxon>Ecdysozoa</taxon>
        <taxon>Nematoda</taxon>
        <taxon>Chromadorea</taxon>
        <taxon>Rhabditida</taxon>
        <taxon>Tylenchina</taxon>
        <taxon>Tylenchomorpha</taxon>
        <taxon>Sphaerularioidea</taxon>
        <taxon>Anguinidae</taxon>
        <taxon>Anguininae</taxon>
        <taxon>Ditylenchus</taxon>
    </lineage>
</organism>
<dbReference type="AlphaFoldDB" id="A0AAD4NBT6"/>
<dbReference type="GO" id="GO:0097745">
    <property type="term" value="P:mitochondrial tRNA 5'-end processing"/>
    <property type="evidence" value="ECO:0007669"/>
    <property type="project" value="TreeGrafter"/>
</dbReference>
<dbReference type="GO" id="GO:0005739">
    <property type="term" value="C:mitochondrion"/>
    <property type="evidence" value="ECO:0007669"/>
    <property type="project" value="TreeGrafter"/>
</dbReference>
<dbReference type="GO" id="GO:0070131">
    <property type="term" value="P:positive regulation of mitochondrial translation"/>
    <property type="evidence" value="ECO:0007669"/>
    <property type="project" value="TreeGrafter"/>
</dbReference>
<dbReference type="Gene3D" id="3.40.1280.30">
    <property type="match status" value="1"/>
</dbReference>
<dbReference type="InterPro" id="IPR028564">
    <property type="entry name" value="MT_TRM10-typ"/>
</dbReference>
<dbReference type="PROSITE" id="PS51675">
    <property type="entry name" value="SAM_MT_TRM10"/>
    <property type="match status" value="1"/>
</dbReference>
<keyword evidence="2" id="KW-0808">Transferase</keyword>
<evidence type="ECO:0000313" key="5">
    <source>
        <dbReference type="EMBL" id="KAI1722251.1"/>
    </source>
</evidence>
<gene>
    <name evidence="5" type="ORF">DdX_04561</name>
</gene>
<dbReference type="GO" id="GO:0008168">
    <property type="term" value="F:methyltransferase activity"/>
    <property type="evidence" value="ECO:0007669"/>
    <property type="project" value="UniProtKB-KW"/>
</dbReference>
<evidence type="ECO:0000313" key="6">
    <source>
        <dbReference type="Proteomes" id="UP001201812"/>
    </source>
</evidence>
<dbReference type="PANTHER" id="PTHR13563:SF5">
    <property type="entry name" value="TRNA METHYLTRANSFERASE 10 HOMOLOG C"/>
    <property type="match status" value="1"/>
</dbReference>
<evidence type="ECO:0000256" key="3">
    <source>
        <dbReference type="ARBA" id="ARBA00022691"/>
    </source>
</evidence>
<name>A0AAD4NBT6_9BILA</name>
<keyword evidence="1" id="KW-0489">Methyltransferase</keyword>
<comment type="caution">
    <text evidence="5">The sequence shown here is derived from an EMBL/GenBank/DDBJ whole genome shotgun (WGS) entry which is preliminary data.</text>
</comment>
<dbReference type="GO" id="GO:0005654">
    <property type="term" value="C:nucleoplasm"/>
    <property type="evidence" value="ECO:0007669"/>
    <property type="project" value="TreeGrafter"/>
</dbReference>
<dbReference type="InterPro" id="IPR007356">
    <property type="entry name" value="tRNA_m1G_MeTrfase_euk"/>
</dbReference>
<dbReference type="PANTHER" id="PTHR13563">
    <property type="entry name" value="TRNA (GUANINE-9-) METHYLTRANSFERASE"/>
    <property type="match status" value="1"/>
</dbReference>